<keyword evidence="6" id="KW-1185">Reference proteome</keyword>
<dbReference type="GO" id="GO:0046983">
    <property type="term" value="F:protein dimerization activity"/>
    <property type="evidence" value="ECO:0007669"/>
    <property type="project" value="InterPro"/>
</dbReference>
<evidence type="ECO:0000256" key="3">
    <source>
        <dbReference type="SAM" id="MobiDB-lite"/>
    </source>
</evidence>
<evidence type="ECO:0000313" key="6">
    <source>
        <dbReference type="Proteomes" id="UP001460270"/>
    </source>
</evidence>
<dbReference type="Pfam" id="PF05699">
    <property type="entry name" value="Dimer_Tnp_hAT"/>
    <property type="match status" value="1"/>
</dbReference>
<dbReference type="GO" id="GO:0005737">
    <property type="term" value="C:cytoplasm"/>
    <property type="evidence" value="ECO:0007669"/>
    <property type="project" value="TreeGrafter"/>
</dbReference>
<gene>
    <name evidence="5" type="ORF">WMY93_017295</name>
</gene>
<feature type="region of interest" description="Disordered" evidence="3">
    <location>
        <begin position="986"/>
        <end position="1075"/>
    </location>
</feature>
<dbReference type="InterPro" id="IPR008906">
    <property type="entry name" value="HATC_C_dom"/>
</dbReference>
<feature type="compositionally biased region" description="Basic and acidic residues" evidence="3">
    <location>
        <begin position="1236"/>
        <end position="1253"/>
    </location>
</feature>
<dbReference type="Proteomes" id="UP001460270">
    <property type="component" value="Unassembled WGS sequence"/>
</dbReference>
<keyword evidence="2" id="KW-0539">Nucleus</keyword>
<feature type="region of interest" description="Disordered" evidence="3">
    <location>
        <begin position="1286"/>
        <end position="1311"/>
    </location>
</feature>
<organism evidence="5 6">
    <name type="scientific">Mugilogobius chulae</name>
    <name type="common">yellowstripe goby</name>
    <dbReference type="NCBI Taxonomy" id="88201"/>
    <lineage>
        <taxon>Eukaryota</taxon>
        <taxon>Metazoa</taxon>
        <taxon>Chordata</taxon>
        <taxon>Craniata</taxon>
        <taxon>Vertebrata</taxon>
        <taxon>Euteleostomi</taxon>
        <taxon>Actinopterygii</taxon>
        <taxon>Neopterygii</taxon>
        <taxon>Teleostei</taxon>
        <taxon>Neoteleostei</taxon>
        <taxon>Acanthomorphata</taxon>
        <taxon>Gobiaria</taxon>
        <taxon>Gobiiformes</taxon>
        <taxon>Gobioidei</taxon>
        <taxon>Gobiidae</taxon>
        <taxon>Gobionellinae</taxon>
        <taxon>Mugilogobius</taxon>
    </lineage>
</organism>
<dbReference type="PANTHER" id="PTHR23348:SF41">
    <property type="entry name" value="NEUROBLAST DIFFERENTIATION-ASSOCIATED PROTEIN AHNAK"/>
    <property type="match status" value="1"/>
</dbReference>
<reference evidence="6" key="1">
    <citation type="submission" date="2024-04" db="EMBL/GenBank/DDBJ databases">
        <title>Salinicola lusitanus LLJ914,a marine bacterium isolated from the Okinawa Trough.</title>
        <authorList>
            <person name="Li J."/>
        </authorList>
    </citation>
    <scope>NUCLEOTIDE SEQUENCE [LARGE SCALE GENOMIC DNA]</scope>
</reference>
<dbReference type="GO" id="GO:0043484">
    <property type="term" value="P:regulation of RNA splicing"/>
    <property type="evidence" value="ECO:0007669"/>
    <property type="project" value="TreeGrafter"/>
</dbReference>
<proteinExistence type="predicted"/>
<feature type="compositionally biased region" description="Basic and acidic residues" evidence="3">
    <location>
        <begin position="1399"/>
        <end position="1425"/>
    </location>
</feature>
<feature type="domain" description="HAT C-terminal dimerisation" evidence="4">
    <location>
        <begin position="1891"/>
        <end position="1965"/>
    </location>
</feature>
<feature type="compositionally biased region" description="Polar residues" evidence="3">
    <location>
        <begin position="1594"/>
        <end position="1610"/>
    </location>
</feature>
<evidence type="ECO:0000313" key="5">
    <source>
        <dbReference type="EMBL" id="KAK7904688.1"/>
    </source>
</evidence>
<protein>
    <recommendedName>
        <fullName evidence="4">HAT C-terminal dimerisation domain-containing protein</fullName>
    </recommendedName>
</protein>
<feature type="region of interest" description="Disordered" evidence="3">
    <location>
        <begin position="942"/>
        <end position="970"/>
    </location>
</feature>
<feature type="compositionally biased region" description="Basic and acidic residues" evidence="3">
    <location>
        <begin position="806"/>
        <end position="820"/>
    </location>
</feature>
<feature type="region of interest" description="Disordered" evidence="3">
    <location>
        <begin position="1227"/>
        <end position="1271"/>
    </location>
</feature>
<dbReference type="InterPro" id="IPR052082">
    <property type="entry name" value="Myelin_sheath_structural"/>
</dbReference>
<feature type="compositionally biased region" description="Basic and acidic residues" evidence="3">
    <location>
        <begin position="1296"/>
        <end position="1308"/>
    </location>
</feature>
<feature type="region of interest" description="Disordered" evidence="3">
    <location>
        <begin position="806"/>
        <end position="825"/>
    </location>
</feature>
<feature type="compositionally biased region" description="Basic and acidic residues" evidence="3">
    <location>
        <begin position="1055"/>
        <end position="1070"/>
    </location>
</feature>
<feature type="region of interest" description="Disordered" evidence="3">
    <location>
        <begin position="1093"/>
        <end position="1119"/>
    </location>
</feature>
<comment type="subcellular location">
    <subcellularLocation>
        <location evidence="1">Nucleus</location>
    </subcellularLocation>
</comment>
<dbReference type="SUPFAM" id="SSF53098">
    <property type="entry name" value="Ribonuclease H-like"/>
    <property type="match status" value="1"/>
</dbReference>
<feature type="compositionally biased region" description="Basic and acidic residues" evidence="3">
    <location>
        <begin position="942"/>
        <end position="968"/>
    </location>
</feature>
<name>A0AAW0NNZ1_9GOBI</name>
<evidence type="ECO:0000256" key="2">
    <source>
        <dbReference type="ARBA" id="ARBA00023242"/>
    </source>
</evidence>
<feature type="compositionally biased region" description="Basic and acidic residues" evidence="3">
    <location>
        <begin position="1444"/>
        <end position="1455"/>
    </location>
</feature>
<dbReference type="InterPro" id="IPR012337">
    <property type="entry name" value="RNaseH-like_sf"/>
</dbReference>
<accession>A0AAW0NNZ1</accession>
<dbReference type="GO" id="GO:0032287">
    <property type="term" value="P:peripheral nervous system myelin maintenance"/>
    <property type="evidence" value="ECO:0007669"/>
    <property type="project" value="TreeGrafter"/>
</dbReference>
<feature type="region of interest" description="Disordered" evidence="3">
    <location>
        <begin position="1387"/>
        <end position="1456"/>
    </location>
</feature>
<feature type="region of interest" description="Disordered" evidence="3">
    <location>
        <begin position="1591"/>
        <end position="1612"/>
    </location>
</feature>
<evidence type="ECO:0000256" key="1">
    <source>
        <dbReference type="ARBA" id="ARBA00004123"/>
    </source>
</evidence>
<dbReference type="PANTHER" id="PTHR23348">
    <property type="entry name" value="PERIAXIN/AHNAK"/>
    <property type="match status" value="1"/>
</dbReference>
<feature type="region of interest" description="Disordered" evidence="3">
    <location>
        <begin position="1331"/>
        <end position="1369"/>
    </location>
</feature>
<dbReference type="GO" id="GO:0005634">
    <property type="term" value="C:nucleus"/>
    <property type="evidence" value="ECO:0007669"/>
    <property type="project" value="UniProtKB-SubCell"/>
</dbReference>
<comment type="caution">
    <text evidence="5">The sequence shown here is derived from an EMBL/GenBank/DDBJ whole genome shotgun (WGS) entry which is preliminary data.</text>
</comment>
<feature type="region of interest" description="Disordered" evidence="3">
    <location>
        <begin position="1168"/>
        <end position="1188"/>
    </location>
</feature>
<feature type="region of interest" description="Disordered" evidence="3">
    <location>
        <begin position="831"/>
        <end position="904"/>
    </location>
</feature>
<feature type="compositionally biased region" description="Basic and acidic residues" evidence="3">
    <location>
        <begin position="1005"/>
        <end position="1017"/>
    </location>
</feature>
<feature type="compositionally biased region" description="Basic and acidic residues" evidence="3">
    <location>
        <begin position="1355"/>
        <end position="1367"/>
    </location>
</feature>
<sequence>MEVKAPELEAQIDGQGSKFKLPKFGISMPKISAPEIDLSLSRKDVEVTLPETKVKGKLADIEVKAPSIEAEIKVPEVKVETKTKEGSPSKLKMPTFKLPKFGASIPEAEIKVEGSDVGQVNVDLPEVKAEVHLPEVDIKPPSVEVEIKQPSDLEMDAKFKKPRFSLPRFSFSKESVPAPEVDIIAPEVNVSQPEGKVEVKGDVKVPELEAQIDGQGGKFKLPKFGISMPKMSAPEVDLSLSKKDAEAKVPGVEVKAPSVEVDVNTPKIKVETKTKEGSPSKLKMPTFKLPKFGISIPESELQVDQSDVTTEVPHVDIDLPDVKAEVHMPEAEFKAASSEVVIEQPPGLEIDAKFKKPRFSLPRLSFSKQSVQTSEADAKAPMVDVSAPEGKVEIKGEMDVKSSELDVQMDGQGTKFKLPKFGISMPKMSAPEIDLTLSKKNAELNLPEAKVEVKVPGVEAKAPSVEAEIKAPEIKVETKTKEGSQSKLKMPTVKLPKFETSIPKTEIKIGAQVDADIPDIKAEMNLPKSEIKAPSDKVVIEQPSGLEMDPTFKKPRFSLPKLSFTKQSSPASEVDTEASITVEGNVGSKLETDVKSPEFEAQVDGQGSKFKFPKFGISAPKISAPEIDLSLRETKVGGKVPGVELKATSVEAEIKSPEIKVESKHTEDSPSKLKMPSFKMPKFGFATSSVSTDGVDIKTSIPEEILTVKTDSATVDLKVSESEVKKSKFKLPSLGFSTPGADVSLEKKDIQLPDVEIKDTPSKVDIKVEESNVEGSPSKFKMPTFKLPKFGATAQMDGEALEVDTNIKVDEKPDTKEESKASWSLPKLSFSKPSVTASEVEISVPESRKEVQSPEEQPISETDVKTKKPRFSLPRISFAKQSSIESEADASLPEEKTSSVTVEVKPSDVNEKIEGEVDTQGSKFKLPKFGISMSKVKEPEIDVSVSKKEATADIPETKPPLKVEESPTKFKMPTLKLPKIGLSVEASDGDTNVKHGENTSQTTIDKSDDKEAKKEQTGTKFNFGISMPKVKGPEIGVSLSKKDTDKTSDATVETKQTEAEEIKVSADPKQKGASWSFPQFSFSKQTVNVTHESDVSSELEAKGPSVVAEDSPAAEPEMKAKFSLPKFSFSKTSSKEPITSENAVALEVSLSEGEVKIKEPKDATVEVNATENDAKAKDTGGSPLKFKMPAFKMPRIGITSTVIEESSSTSKETDEIIKITKEGGAVVITTEGPTMEVKEDQQPSGEIKTDETKAPTPDPENSQECSPTKFKLPSFKMPRLYFSKVMPEDENVPADSKSESFSKEESKSPKKILSSIGEMLKNFDVEFDVPSKLEGNIESPSKKQTPEDENAPADSKNESLSKEEPKSPKKILSSIGEILKNIDVEFGVPSSLEGNIDSPSKKQEPKKEPETPEKETKQEAAKSPERTGWFKFPTFGLSSPTHAAKSDIKEDKKSPADLTADEELSLTCSIQSSEAFGDISSTVTSENVGFSLSSPTKVTVKYSDSDSAALMGESHSNVVMSMTKTEVISVEPNLPEKVTILSSGLSSSSEDTTKLESGKIHIISSNIQATPESQQAKMLTSIRVQSAEGVSGHESWTVTESQSSKSTSFMESRVVRESSSKEVVITKQITRVVKTTEPISDETATSIKQLKDSVHTDKMRFFDEAEKLEDIQGELHVPTKRLQQDVTTRWNSTYYMLESVLEQRRSISAYGAEYELPASLTPNQWSLLEKTVVVLAPFEELTRQISSSTASLAEVIPSVTVLKRLLSRESHEDSGIKTMKATLLEAINKRFQTIEQEPLYAVSTLLDPRFKDRYFSCFDNIKLATEALTSEMEKIKLSNTPNVASSNTVTPQRAPRMELENDRSLKGLFEEIRMEREEQDPQLRSTDSQILKTYLMEPTLPRADSPFQYWANNQARFPILAATAAKFLSAPSTSVESERLFSAASNILNEKRNRLGSERVEMLIF</sequence>
<evidence type="ECO:0000259" key="4">
    <source>
        <dbReference type="Pfam" id="PF05699"/>
    </source>
</evidence>
<dbReference type="EMBL" id="JBBPFD010000012">
    <property type="protein sequence ID" value="KAK7904688.1"/>
    <property type="molecule type" value="Genomic_DNA"/>
</dbReference>